<proteinExistence type="predicted"/>
<protein>
    <submittedName>
        <fullName evidence="1">Uncharacterized protein</fullName>
    </submittedName>
</protein>
<sequence>MAKSFHHTLTRNYLMVRSPKIWRLCENWNVIRQQNMMQLRRKQQKTMQLRRRRLSENCADKPRLPPVVNDYVKMITILP</sequence>
<evidence type="ECO:0000313" key="1">
    <source>
        <dbReference type="EMBL" id="MBX50864.1"/>
    </source>
</evidence>
<accession>A0A2P2P7W9</accession>
<dbReference type="EMBL" id="GGEC01070380">
    <property type="protein sequence ID" value="MBX50864.1"/>
    <property type="molecule type" value="Transcribed_RNA"/>
</dbReference>
<dbReference type="AlphaFoldDB" id="A0A2P2P7W9"/>
<name>A0A2P2P7W9_RHIMU</name>
<organism evidence="1">
    <name type="scientific">Rhizophora mucronata</name>
    <name type="common">Asiatic mangrove</name>
    <dbReference type="NCBI Taxonomy" id="61149"/>
    <lineage>
        <taxon>Eukaryota</taxon>
        <taxon>Viridiplantae</taxon>
        <taxon>Streptophyta</taxon>
        <taxon>Embryophyta</taxon>
        <taxon>Tracheophyta</taxon>
        <taxon>Spermatophyta</taxon>
        <taxon>Magnoliopsida</taxon>
        <taxon>eudicotyledons</taxon>
        <taxon>Gunneridae</taxon>
        <taxon>Pentapetalae</taxon>
        <taxon>rosids</taxon>
        <taxon>fabids</taxon>
        <taxon>Malpighiales</taxon>
        <taxon>Rhizophoraceae</taxon>
        <taxon>Rhizophora</taxon>
    </lineage>
</organism>
<reference evidence="1" key="1">
    <citation type="submission" date="2018-02" db="EMBL/GenBank/DDBJ databases">
        <title>Rhizophora mucronata_Transcriptome.</title>
        <authorList>
            <person name="Meera S.P."/>
            <person name="Sreeshan A."/>
            <person name="Augustine A."/>
        </authorList>
    </citation>
    <scope>NUCLEOTIDE SEQUENCE</scope>
    <source>
        <tissue evidence="1">Leaf</tissue>
    </source>
</reference>